<evidence type="ECO:0000313" key="2">
    <source>
        <dbReference type="Proteomes" id="UP000176303"/>
    </source>
</evidence>
<gene>
    <name evidence="1" type="ORF">A3D72_02790</name>
</gene>
<name>A0A1F7U6Y1_9BACT</name>
<dbReference type="AlphaFoldDB" id="A0A1F7U6Y1"/>
<evidence type="ECO:0000313" key="1">
    <source>
        <dbReference type="EMBL" id="OGL73497.1"/>
    </source>
</evidence>
<proteinExistence type="predicted"/>
<reference evidence="1 2" key="1">
    <citation type="journal article" date="2016" name="Nat. Commun.">
        <title>Thousands of microbial genomes shed light on interconnected biogeochemical processes in an aquifer system.</title>
        <authorList>
            <person name="Anantharaman K."/>
            <person name="Brown C.T."/>
            <person name="Hug L.A."/>
            <person name="Sharon I."/>
            <person name="Castelle C.J."/>
            <person name="Probst A.J."/>
            <person name="Thomas B.C."/>
            <person name="Singh A."/>
            <person name="Wilkins M.J."/>
            <person name="Karaoz U."/>
            <person name="Brodie E.L."/>
            <person name="Williams K.H."/>
            <person name="Hubbard S.S."/>
            <person name="Banfield J.F."/>
        </authorList>
    </citation>
    <scope>NUCLEOTIDE SEQUENCE [LARGE SCALE GENOMIC DNA]</scope>
</reference>
<dbReference type="EMBL" id="MGDZ01000029">
    <property type="protein sequence ID" value="OGL73497.1"/>
    <property type="molecule type" value="Genomic_DNA"/>
</dbReference>
<sequence>MGWEGNDFKDGAAVKITLEDEANWYGYFRRIAKCRIGSIQERCLFFSPTKDGAAITTPFRIIRQVVEYDPGDVAAKTTRPQPKCVAKRAPRKKAA</sequence>
<accession>A0A1F7U6Y1</accession>
<comment type="caution">
    <text evidence="1">The sequence shown here is derived from an EMBL/GenBank/DDBJ whole genome shotgun (WGS) entry which is preliminary data.</text>
</comment>
<dbReference type="Proteomes" id="UP000176303">
    <property type="component" value="Unassembled WGS sequence"/>
</dbReference>
<protein>
    <submittedName>
        <fullName evidence="1">Uncharacterized protein</fullName>
    </submittedName>
</protein>
<organism evidence="1 2">
    <name type="scientific">Candidatus Uhrbacteria bacterium RIFCSPHIGHO2_02_FULL_57_19</name>
    <dbReference type="NCBI Taxonomy" id="1802391"/>
    <lineage>
        <taxon>Bacteria</taxon>
        <taxon>Candidatus Uhriibacteriota</taxon>
    </lineage>
</organism>